<keyword evidence="5" id="KW-1185">Reference proteome</keyword>
<evidence type="ECO:0000256" key="2">
    <source>
        <dbReference type="ARBA" id="ARBA00022723"/>
    </source>
</evidence>
<dbReference type="EC" id="5.1.99.1" evidence="4"/>
<comment type="caution">
    <text evidence="4">The sequence shown here is derived from an EMBL/GenBank/DDBJ whole genome shotgun (WGS) entry which is preliminary data.</text>
</comment>
<evidence type="ECO:0000313" key="5">
    <source>
        <dbReference type="Proteomes" id="UP001597085"/>
    </source>
</evidence>
<dbReference type="InterPro" id="IPR029068">
    <property type="entry name" value="Glyas_Bleomycin-R_OHBP_Dase"/>
</dbReference>
<accession>A0ABD6CN94</accession>
<feature type="domain" description="VOC" evidence="3">
    <location>
        <begin position="2"/>
        <end position="127"/>
    </location>
</feature>
<keyword evidence="2" id="KW-0479">Metal-binding</keyword>
<dbReference type="PANTHER" id="PTHR43048:SF3">
    <property type="entry name" value="METHYLMALONYL-COA EPIMERASE, MITOCHONDRIAL"/>
    <property type="match status" value="1"/>
</dbReference>
<dbReference type="EMBL" id="JBHUDK010000010">
    <property type="protein sequence ID" value="MFD1599596.1"/>
    <property type="molecule type" value="Genomic_DNA"/>
</dbReference>
<dbReference type="Proteomes" id="UP001597085">
    <property type="component" value="Unassembled WGS sequence"/>
</dbReference>
<keyword evidence="4" id="KW-0413">Isomerase</keyword>
<gene>
    <name evidence="4" type="primary">mce</name>
    <name evidence="4" type="ORF">ACFSBX_11585</name>
</gene>
<dbReference type="InterPro" id="IPR017515">
    <property type="entry name" value="MeMalonyl-CoA_epimerase"/>
</dbReference>
<dbReference type="Gene3D" id="3.10.180.10">
    <property type="entry name" value="2,3-Dihydroxybiphenyl 1,2-Dioxygenase, domain 1"/>
    <property type="match status" value="1"/>
</dbReference>
<dbReference type="AlphaFoldDB" id="A0ABD6CN94"/>
<sequence length="131" mass="13963">MTFDHLGIATTDGADLAATFEALFDAPVVHEETLDGMAVRFLDLDGGYFELLEPAEDGAIARFLDRQGPGIHHVALRTDDVAAALDRARSVGVDLVDEGPRPGAWGHEVAFLHPKSTGGVLVEYVEHAAEA</sequence>
<dbReference type="RefSeq" id="WP_256420940.1">
    <property type="nucleotide sequence ID" value="NZ_JANHDI010000004.1"/>
</dbReference>
<organism evidence="4 5">
    <name type="scientific">Halobellus rarus</name>
    <dbReference type="NCBI Taxonomy" id="1126237"/>
    <lineage>
        <taxon>Archaea</taxon>
        <taxon>Methanobacteriati</taxon>
        <taxon>Methanobacteriota</taxon>
        <taxon>Stenosarchaea group</taxon>
        <taxon>Halobacteria</taxon>
        <taxon>Halobacteriales</taxon>
        <taxon>Haloferacaceae</taxon>
        <taxon>Halobellus</taxon>
    </lineage>
</organism>
<name>A0ABD6CN94_9EURY</name>
<evidence type="ECO:0000259" key="3">
    <source>
        <dbReference type="PROSITE" id="PS51819"/>
    </source>
</evidence>
<dbReference type="PANTHER" id="PTHR43048">
    <property type="entry name" value="METHYLMALONYL-COA EPIMERASE"/>
    <property type="match status" value="1"/>
</dbReference>
<protein>
    <submittedName>
        <fullName evidence="4">Methylmalonyl-CoA epimerase</fullName>
        <ecNumber evidence="4">5.1.99.1</ecNumber>
    </submittedName>
</protein>
<dbReference type="GO" id="GO:0004493">
    <property type="term" value="F:methylmalonyl-CoA epimerase activity"/>
    <property type="evidence" value="ECO:0007669"/>
    <property type="project" value="UniProtKB-EC"/>
</dbReference>
<dbReference type="PROSITE" id="PS51819">
    <property type="entry name" value="VOC"/>
    <property type="match status" value="1"/>
</dbReference>
<dbReference type="InterPro" id="IPR037523">
    <property type="entry name" value="VOC_core"/>
</dbReference>
<proteinExistence type="inferred from homology"/>
<comment type="similarity">
    <text evidence="1">Belongs to the methylmalonyl-CoA epimerase family.</text>
</comment>
<dbReference type="SUPFAM" id="SSF54593">
    <property type="entry name" value="Glyoxalase/Bleomycin resistance protein/Dihydroxybiphenyl dioxygenase"/>
    <property type="match status" value="1"/>
</dbReference>
<dbReference type="CDD" id="cd07249">
    <property type="entry name" value="MMCE"/>
    <property type="match status" value="1"/>
</dbReference>
<evidence type="ECO:0000256" key="1">
    <source>
        <dbReference type="ARBA" id="ARBA00009308"/>
    </source>
</evidence>
<evidence type="ECO:0000313" key="4">
    <source>
        <dbReference type="EMBL" id="MFD1599596.1"/>
    </source>
</evidence>
<dbReference type="NCBIfam" id="TIGR03081">
    <property type="entry name" value="metmalonyl_epim"/>
    <property type="match status" value="1"/>
</dbReference>
<dbReference type="InterPro" id="IPR051785">
    <property type="entry name" value="MMCE/EMCE_epimerase"/>
</dbReference>
<reference evidence="4 5" key="1">
    <citation type="journal article" date="2019" name="Int. J. Syst. Evol. Microbiol.">
        <title>The Global Catalogue of Microorganisms (GCM) 10K type strain sequencing project: providing services to taxonomists for standard genome sequencing and annotation.</title>
        <authorList>
            <consortium name="The Broad Institute Genomics Platform"/>
            <consortium name="The Broad Institute Genome Sequencing Center for Infectious Disease"/>
            <person name="Wu L."/>
            <person name="Ma J."/>
        </authorList>
    </citation>
    <scope>NUCLEOTIDE SEQUENCE [LARGE SCALE GENOMIC DNA]</scope>
    <source>
        <strain evidence="4 5">CGMCC 1.12121</strain>
    </source>
</reference>
<dbReference type="Pfam" id="PF13669">
    <property type="entry name" value="Glyoxalase_4"/>
    <property type="match status" value="1"/>
</dbReference>
<dbReference type="GO" id="GO:0046872">
    <property type="term" value="F:metal ion binding"/>
    <property type="evidence" value="ECO:0007669"/>
    <property type="project" value="UniProtKB-KW"/>
</dbReference>